<keyword evidence="4 6" id="KW-0418">Kinase</keyword>
<reference evidence="6" key="1">
    <citation type="submission" date="2019-08" db="EMBL/GenBank/DDBJ databases">
        <authorList>
            <person name="Kucharzyk K."/>
            <person name="Murdoch R.W."/>
            <person name="Higgins S."/>
            <person name="Loffler F."/>
        </authorList>
    </citation>
    <scope>NUCLEOTIDE SEQUENCE</scope>
</reference>
<dbReference type="PANTHER" id="PTHR45453:SF3">
    <property type="entry name" value="HISTIDINE KINASE"/>
    <property type="match status" value="1"/>
</dbReference>
<dbReference type="AlphaFoldDB" id="A0A645HCH8"/>
<organism evidence="6">
    <name type="scientific">bioreactor metagenome</name>
    <dbReference type="NCBI Taxonomy" id="1076179"/>
    <lineage>
        <taxon>unclassified sequences</taxon>
        <taxon>metagenomes</taxon>
        <taxon>ecological metagenomes</taxon>
    </lineage>
</organism>
<dbReference type="PANTHER" id="PTHR45453">
    <property type="entry name" value="PHOSPHATE REGULON SENSOR PROTEIN PHOR"/>
    <property type="match status" value="1"/>
</dbReference>
<dbReference type="GO" id="GO:0005886">
    <property type="term" value="C:plasma membrane"/>
    <property type="evidence" value="ECO:0007669"/>
    <property type="project" value="TreeGrafter"/>
</dbReference>
<dbReference type="GO" id="GO:0004721">
    <property type="term" value="F:phosphoprotein phosphatase activity"/>
    <property type="evidence" value="ECO:0007669"/>
    <property type="project" value="TreeGrafter"/>
</dbReference>
<dbReference type="InterPro" id="IPR036890">
    <property type="entry name" value="HATPase_C_sf"/>
</dbReference>
<comment type="catalytic activity">
    <reaction evidence="1">
        <text>ATP + protein L-histidine = ADP + protein N-phospho-L-histidine.</text>
        <dbReference type="EC" id="2.7.13.3"/>
    </reaction>
</comment>
<dbReference type="SUPFAM" id="SSF55874">
    <property type="entry name" value="ATPase domain of HSP90 chaperone/DNA topoisomerase II/histidine kinase"/>
    <property type="match status" value="1"/>
</dbReference>
<evidence type="ECO:0000259" key="5">
    <source>
        <dbReference type="PROSITE" id="PS50109"/>
    </source>
</evidence>
<dbReference type="GO" id="GO:0016036">
    <property type="term" value="P:cellular response to phosphate starvation"/>
    <property type="evidence" value="ECO:0007669"/>
    <property type="project" value="TreeGrafter"/>
</dbReference>
<dbReference type="EC" id="2.7.13.3" evidence="2"/>
<evidence type="ECO:0000313" key="6">
    <source>
        <dbReference type="EMBL" id="MPN36735.1"/>
    </source>
</evidence>
<gene>
    <name evidence="6" type="primary">resE_48</name>
    <name evidence="6" type="ORF">SDC9_184246</name>
</gene>
<evidence type="ECO:0000256" key="2">
    <source>
        <dbReference type="ARBA" id="ARBA00012438"/>
    </source>
</evidence>
<protein>
    <recommendedName>
        <fullName evidence="2">histidine kinase</fullName>
        <ecNumber evidence="2">2.7.13.3</ecNumber>
    </recommendedName>
</protein>
<evidence type="ECO:0000256" key="4">
    <source>
        <dbReference type="ARBA" id="ARBA00022777"/>
    </source>
</evidence>
<dbReference type="SMART" id="SM00387">
    <property type="entry name" value="HATPase_c"/>
    <property type="match status" value="1"/>
</dbReference>
<dbReference type="InterPro" id="IPR003594">
    <property type="entry name" value="HATPase_dom"/>
</dbReference>
<dbReference type="PRINTS" id="PR00344">
    <property type="entry name" value="BCTRLSENSOR"/>
</dbReference>
<keyword evidence="3 6" id="KW-0808">Transferase</keyword>
<proteinExistence type="predicted"/>
<name>A0A645HCH8_9ZZZZ</name>
<comment type="caution">
    <text evidence="6">The sequence shown here is derived from an EMBL/GenBank/DDBJ whole genome shotgun (WGS) entry which is preliminary data.</text>
</comment>
<accession>A0A645HCH8</accession>
<dbReference type="GO" id="GO:0000155">
    <property type="term" value="F:phosphorelay sensor kinase activity"/>
    <property type="evidence" value="ECO:0007669"/>
    <property type="project" value="TreeGrafter"/>
</dbReference>
<dbReference type="InterPro" id="IPR050351">
    <property type="entry name" value="BphY/WalK/GraS-like"/>
</dbReference>
<dbReference type="InterPro" id="IPR004358">
    <property type="entry name" value="Sig_transdc_His_kin-like_C"/>
</dbReference>
<evidence type="ECO:0000256" key="3">
    <source>
        <dbReference type="ARBA" id="ARBA00022679"/>
    </source>
</evidence>
<sequence>MNQLVKDLLNLSQIESGYFRLEKEVFNISSMIESVINRYRAIFEEDKIKLSLIKDEDAIAYGDMVRIEQIVINYINNALNHVDDKRVINVTIKQVEDKICVEVFNSGKAIPEEVLDKIWQSFYKVDKARTRSYGGSGLGLSIVKGIQDLHRNKYGVENLEDGVNFWFHVDKASN</sequence>
<dbReference type="Pfam" id="PF02518">
    <property type="entry name" value="HATPase_c"/>
    <property type="match status" value="1"/>
</dbReference>
<feature type="domain" description="Histidine kinase" evidence="5">
    <location>
        <begin position="1"/>
        <end position="173"/>
    </location>
</feature>
<dbReference type="PROSITE" id="PS50109">
    <property type="entry name" value="HIS_KIN"/>
    <property type="match status" value="1"/>
</dbReference>
<dbReference type="InterPro" id="IPR005467">
    <property type="entry name" value="His_kinase_dom"/>
</dbReference>
<evidence type="ECO:0000256" key="1">
    <source>
        <dbReference type="ARBA" id="ARBA00000085"/>
    </source>
</evidence>
<dbReference type="EMBL" id="VSSQ01091032">
    <property type="protein sequence ID" value="MPN36735.1"/>
    <property type="molecule type" value="Genomic_DNA"/>
</dbReference>
<dbReference type="Gene3D" id="3.30.565.10">
    <property type="entry name" value="Histidine kinase-like ATPase, C-terminal domain"/>
    <property type="match status" value="1"/>
</dbReference>